<dbReference type="AlphaFoldDB" id="A0AAV4M969"/>
<sequence>MAVFDSHKLHMLDISKRPLSRFDPVLPSLLCSRLQKSINVHFGSAHSDIPPPRMQRQKPRLMFNAFRSKVGIYFSAQETRGEKKLRSYGDRLGGRKTCWNKLEFSTLYSAFQKKKQYNLHYY</sequence>
<accession>A0AAV4M969</accession>
<evidence type="ECO:0000313" key="2">
    <source>
        <dbReference type="Proteomes" id="UP001054837"/>
    </source>
</evidence>
<evidence type="ECO:0000313" key="1">
    <source>
        <dbReference type="EMBL" id="GIX68322.1"/>
    </source>
</evidence>
<reference evidence="1 2" key="1">
    <citation type="submission" date="2021-06" db="EMBL/GenBank/DDBJ databases">
        <title>Caerostris darwini draft genome.</title>
        <authorList>
            <person name="Kono N."/>
            <person name="Arakawa K."/>
        </authorList>
    </citation>
    <scope>NUCLEOTIDE SEQUENCE [LARGE SCALE GENOMIC DNA]</scope>
</reference>
<dbReference type="Proteomes" id="UP001054837">
    <property type="component" value="Unassembled WGS sequence"/>
</dbReference>
<name>A0AAV4M969_9ARAC</name>
<dbReference type="EMBL" id="BPLQ01000176">
    <property type="protein sequence ID" value="GIX68322.1"/>
    <property type="molecule type" value="Genomic_DNA"/>
</dbReference>
<gene>
    <name evidence="1" type="ORF">CDAR_319691</name>
</gene>
<organism evidence="1 2">
    <name type="scientific">Caerostris darwini</name>
    <dbReference type="NCBI Taxonomy" id="1538125"/>
    <lineage>
        <taxon>Eukaryota</taxon>
        <taxon>Metazoa</taxon>
        <taxon>Ecdysozoa</taxon>
        <taxon>Arthropoda</taxon>
        <taxon>Chelicerata</taxon>
        <taxon>Arachnida</taxon>
        <taxon>Araneae</taxon>
        <taxon>Araneomorphae</taxon>
        <taxon>Entelegynae</taxon>
        <taxon>Araneoidea</taxon>
        <taxon>Araneidae</taxon>
        <taxon>Caerostris</taxon>
    </lineage>
</organism>
<comment type="caution">
    <text evidence="1">The sequence shown here is derived from an EMBL/GenBank/DDBJ whole genome shotgun (WGS) entry which is preliminary data.</text>
</comment>
<proteinExistence type="predicted"/>
<keyword evidence="2" id="KW-1185">Reference proteome</keyword>
<protein>
    <submittedName>
        <fullName evidence="1">Uncharacterized protein</fullName>
    </submittedName>
</protein>